<name>A0A8S5QII7_9CAUD</name>
<dbReference type="EMBL" id="BK015667">
    <property type="protein sequence ID" value="DAE19118.1"/>
    <property type="molecule type" value="Genomic_DNA"/>
</dbReference>
<evidence type="ECO:0000313" key="1">
    <source>
        <dbReference type="EMBL" id="DAE19118.1"/>
    </source>
</evidence>
<proteinExistence type="predicted"/>
<sequence length="69" mass="7737">MGGIIGILLLTSAAFFAGRASEQAKLCGLMSEFFSDERVKIDLTKHSKDFYDGIIYLGDYIYKRVKLNP</sequence>
<reference evidence="1" key="1">
    <citation type="journal article" date="2021" name="Proc. Natl. Acad. Sci. U.S.A.">
        <title>A Catalog of Tens of Thousands of Viruses from Human Metagenomes Reveals Hidden Associations with Chronic Diseases.</title>
        <authorList>
            <person name="Tisza M.J."/>
            <person name="Buck C.B."/>
        </authorList>
    </citation>
    <scope>NUCLEOTIDE SEQUENCE</scope>
    <source>
        <strain evidence="1">Ctk4d14</strain>
    </source>
</reference>
<organism evidence="1">
    <name type="scientific">Siphoviridae sp. ctk4d14</name>
    <dbReference type="NCBI Taxonomy" id="2825639"/>
    <lineage>
        <taxon>Viruses</taxon>
        <taxon>Duplodnaviria</taxon>
        <taxon>Heunggongvirae</taxon>
        <taxon>Uroviricota</taxon>
        <taxon>Caudoviricetes</taxon>
    </lineage>
</organism>
<accession>A0A8S5QII7</accession>
<protein>
    <submittedName>
        <fullName evidence="1">Uncharacterized protein</fullName>
    </submittedName>
</protein>